<evidence type="ECO:0000256" key="2">
    <source>
        <dbReference type="ARBA" id="ARBA00005675"/>
    </source>
</evidence>
<gene>
    <name evidence="13" type="ordered locus">Daes_1098</name>
</gene>
<dbReference type="SFLD" id="SFLDG00002">
    <property type="entry name" value="C1.7:_P-type_atpase_like"/>
    <property type="match status" value="1"/>
</dbReference>
<dbReference type="InterPro" id="IPR023299">
    <property type="entry name" value="ATPase_P-typ_cyto_dom_N"/>
</dbReference>
<organism evidence="13 14">
    <name type="scientific">Pseudodesulfovibrio aespoeensis (strain ATCC 700646 / DSM 10631 / Aspo-2)</name>
    <name type="common">Desulfovibrio aespoeensis</name>
    <dbReference type="NCBI Taxonomy" id="643562"/>
    <lineage>
        <taxon>Bacteria</taxon>
        <taxon>Pseudomonadati</taxon>
        <taxon>Thermodesulfobacteriota</taxon>
        <taxon>Desulfovibrionia</taxon>
        <taxon>Desulfovibrionales</taxon>
        <taxon>Desulfovibrionaceae</taxon>
    </lineage>
</organism>
<dbReference type="Gene3D" id="1.20.1110.10">
    <property type="entry name" value="Calcium-transporting ATPase, transmembrane domain"/>
    <property type="match status" value="1"/>
</dbReference>
<evidence type="ECO:0000256" key="1">
    <source>
        <dbReference type="ARBA" id="ARBA00004127"/>
    </source>
</evidence>
<evidence type="ECO:0000313" key="14">
    <source>
        <dbReference type="Proteomes" id="UP000002191"/>
    </source>
</evidence>
<feature type="transmembrane region" description="Helical" evidence="11">
    <location>
        <begin position="832"/>
        <end position="857"/>
    </location>
</feature>
<dbReference type="GO" id="GO:1990573">
    <property type="term" value="P:potassium ion import across plasma membrane"/>
    <property type="evidence" value="ECO:0007669"/>
    <property type="project" value="TreeGrafter"/>
</dbReference>
<dbReference type="RefSeq" id="WP_013514045.1">
    <property type="nucleotide sequence ID" value="NC_014844.1"/>
</dbReference>
<dbReference type="InterPro" id="IPR006068">
    <property type="entry name" value="ATPase_P-typ_cation-transptr_C"/>
</dbReference>
<evidence type="ECO:0000313" key="13">
    <source>
        <dbReference type="EMBL" id="ADU62114.1"/>
    </source>
</evidence>
<dbReference type="CDD" id="cd02080">
    <property type="entry name" value="P-type_ATPase_cation"/>
    <property type="match status" value="1"/>
</dbReference>
<dbReference type="InterPro" id="IPR004014">
    <property type="entry name" value="ATPase_P-typ_cation-transptr_N"/>
</dbReference>
<dbReference type="SFLD" id="SFLDS00003">
    <property type="entry name" value="Haloacid_Dehalogenase"/>
    <property type="match status" value="1"/>
</dbReference>
<sequence>MANLLEKHWHYREGDEVAALLSVDPKTGLDQFETEQRLKRFGENVITGKRSKTALERFLLQFHQPLVYILIAAGVVTALLGEWVDSFVIMGVVLVNALVGYFQEAKAIKALQSLSASMRVEAVALRAGEPVRLAASQLVPGDIVLLRSGDKVAADLRILSVKELRVDESTLTGESVPVEKNPAASPMDAVLADRRCMAYAGTLVSFGQGRGVVVATGNLTEIGRISGLIDSADELETPLTRKITRFSHLLLIAILALAGLAFLLGLMRSEPLSDIFMAAVALAVGAIPEGLPAAVTIILALGVSRMAERKAVIRRLPAVETLGGTTVICSDKTGTLTENQMTVQSIFSGGMGYDVSGTGYGSEGEIVAQDGGDARASKALEECLRAGLLCNDARIRSKDGQLSVEGDPTEGALLVSAAKLGLELGAEMSARPRVDELPFESEWQYMATVHDQGDHVIVYMKGAVERIVECSAASMTPSGDVAALNADVILEEQRRMAAKGLRVLALARKVLPAGSGIERADACLGMDFLGLQGMIDPPREEAIKAVAACQKAGVSVKMITGDHALTAEAIGLQLGLSGRDCTLGRDCPVLTGREIAALSDKELIEKVGGVPVFARVSPEQKLRLVMALQARGEICAMTGDGVNDAPALKQADIGIAMGITGTDVAKDAADMVLTDDNFATITAAVEEGRGVYANLIKFIAWTLPTNAGEGLVILFAILFNTALPILPVQILWINMTTAGCLGMMLAFEPKEPGIMERPPHRPDKPILDRVILRRIGLVSLLLLVCAFGLFKWEILSGSSPEKARTIAVNVFVVIEGFYLFNARSFKRSPFALGLGTNLWVIGGFVIMMTLQLLFTYAPVMNTLFSSTPIGLLDWLKITLCGVAAFLLVEADKKRTASDV</sequence>
<keyword evidence="14" id="KW-1185">Reference proteome</keyword>
<dbReference type="FunFam" id="3.40.50.1000:FF:000001">
    <property type="entry name" value="Phospholipid-transporting ATPase IC"/>
    <property type="match status" value="1"/>
</dbReference>
<feature type="domain" description="Cation-transporting P-type ATPase N-terminal" evidence="12">
    <location>
        <begin position="8"/>
        <end position="82"/>
    </location>
</feature>
<name>E6VT64_PSEA9</name>
<dbReference type="InterPro" id="IPR050510">
    <property type="entry name" value="Cation_transp_ATPase_P-type"/>
</dbReference>
<feature type="transmembrane region" description="Helical" evidence="11">
    <location>
        <begin position="275"/>
        <end position="301"/>
    </location>
</feature>
<dbReference type="InterPro" id="IPR023214">
    <property type="entry name" value="HAD_sf"/>
</dbReference>
<dbReference type="GO" id="GO:0030007">
    <property type="term" value="P:intracellular potassium ion homeostasis"/>
    <property type="evidence" value="ECO:0007669"/>
    <property type="project" value="TreeGrafter"/>
</dbReference>
<dbReference type="NCBIfam" id="TIGR01494">
    <property type="entry name" value="ATPase_P-type"/>
    <property type="match status" value="2"/>
</dbReference>
<dbReference type="GO" id="GO:0005524">
    <property type="term" value="F:ATP binding"/>
    <property type="evidence" value="ECO:0007669"/>
    <property type="project" value="UniProtKB-KW"/>
</dbReference>
<dbReference type="InterPro" id="IPR059000">
    <property type="entry name" value="ATPase_P-type_domA"/>
</dbReference>
<accession>E6VT64</accession>
<dbReference type="GO" id="GO:0005886">
    <property type="term" value="C:plasma membrane"/>
    <property type="evidence" value="ECO:0007669"/>
    <property type="project" value="TreeGrafter"/>
</dbReference>
<feature type="transmembrane region" description="Helical" evidence="11">
    <location>
        <begin position="869"/>
        <end position="888"/>
    </location>
</feature>
<dbReference type="GO" id="GO:0012505">
    <property type="term" value="C:endomembrane system"/>
    <property type="evidence" value="ECO:0007669"/>
    <property type="project" value="UniProtKB-SubCell"/>
</dbReference>
<dbReference type="InterPro" id="IPR036412">
    <property type="entry name" value="HAD-like_sf"/>
</dbReference>
<dbReference type="STRING" id="643562.Daes_1098"/>
<feature type="transmembrane region" description="Helical" evidence="11">
    <location>
        <begin position="249"/>
        <end position="269"/>
    </location>
</feature>
<dbReference type="Gene3D" id="2.70.150.10">
    <property type="entry name" value="Calcium-transporting ATPase, cytoplasmic transduction domain A"/>
    <property type="match status" value="1"/>
</dbReference>
<comment type="similarity">
    <text evidence="2">Belongs to the cation transport ATPase (P-type) (TC 3.A.3) family. Type IIA subfamily.</text>
</comment>
<dbReference type="PRINTS" id="PR00119">
    <property type="entry name" value="CATATPASE"/>
</dbReference>
<evidence type="ECO:0000256" key="6">
    <source>
        <dbReference type="ARBA" id="ARBA00022840"/>
    </source>
</evidence>
<dbReference type="Pfam" id="PF00122">
    <property type="entry name" value="E1-E2_ATPase"/>
    <property type="match status" value="1"/>
</dbReference>
<evidence type="ECO:0000256" key="5">
    <source>
        <dbReference type="ARBA" id="ARBA00022741"/>
    </source>
</evidence>
<keyword evidence="3" id="KW-0597">Phosphoprotein</keyword>
<dbReference type="FunFam" id="2.70.150.10:FF:000160">
    <property type="entry name" value="Sarcoplasmic/endoplasmic reticulum calcium ATPase 1"/>
    <property type="match status" value="1"/>
</dbReference>
<dbReference type="HOGENOM" id="CLU_002360_3_0_7"/>
<reference evidence="14" key="1">
    <citation type="submission" date="2010-12" db="EMBL/GenBank/DDBJ databases">
        <title>Complete sequence of Desulfovibrio aespoeensis Aspo-2.</title>
        <authorList>
            <consortium name="US DOE Joint Genome Institute"/>
            <person name="Lucas S."/>
            <person name="Copeland A."/>
            <person name="Lapidus A."/>
            <person name="Cheng J.-F."/>
            <person name="Goodwin L."/>
            <person name="Pitluck S."/>
            <person name="Chertkov O."/>
            <person name="Misra M."/>
            <person name="Detter J.C."/>
            <person name="Han C."/>
            <person name="Tapia R."/>
            <person name="Land M."/>
            <person name="Hauser L."/>
            <person name="Kyrpides N."/>
            <person name="Ivanova N."/>
            <person name="Ovchinnikova G."/>
            <person name="Pedersen K."/>
            <person name="Jagevall S."/>
            <person name="Hazen T."/>
            <person name="Woyke T."/>
        </authorList>
    </citation>
    <scope>NUCLEOTIDE SEQUENCE [LARGE SCALE GENOMIC DNA]</scope>
    <source>
        <strain evidence="14">ATCC 700646 / DSM 10631 / Aspo-2</strain>
    </source>
</reference>
<evidence type="ECO:0000259" key="12">
    <source>
        <dbReference type="SMART" id="SM00831"/>
    </source>
</evidence>
<evidence type="ECO:0000256" key="10">
    <source>
        <dbReference type="ARBA" id="ARBA00023136"/>
    </source>
</evidence>
<dbReference type="InterPro" id="IPR018303">
    <property type="entry name" value="ATPase_P-typ_P_site"/>
</dbReference>
<dbReference type="FunFam" id="3.40.50.1000:FF:000028">
    <property type="entry name" value="Calcium-transporting P-type ATPase, putative"/>
    <property type="match status" value="1"/>
</dbReference>
<dbReference type="PANTHER" id="PTHR43294:SF20">
    <property type="entry name" value="P-TYPE ATPASE"/>
    <property type="match status" value="1"/>
</dbReference>
<feature type="transmembrane region" description="Helical" evidence="11">
    <location>
        <begin position="725"/>
        <end position="747"/>
    </location>
</feature>
<feature type="transmembrane region" description="Helical" evidence="11">
    <location>
        <begin position="771"/>
        <end position="790"/>
    </location>
</feature>
<reference evidence="13 14" key="2">
    <citation type="journal article" date="2014" name="Genome Announc.">
        <title>Complete Genome Sequence of the Subsurface, Mesophilic Sulfate-Reducing Bacterium Desulfovibrio aespoeensis Aspo-2.</title>
        <authorList>
            <person name="Pedersen K."/>
            <person name="Bengtsson A."/>
            <person name="Edlund J."/>
            <person name="Rabe L."/>
            <person name="Hazen T."/>
            <person name="Chakraborty R."/>
            <person name="Goodwin L."/>
            <person name="Shapiro N."/>
        </authorList>
    </citation>
    <scope>NUCLEOTIDE SEQUENCE [LARGE SCALE GENOMIC DNA]</scope>
    <source>
        <strain evidence="14">ATCC 700646 / DSM 10631 / Aspo-2</strain>
    </source>
</reference>
<dbReference type="Pfam" id="PF00689">
    <property type="entry name" value="Cation_ATPase_C"/>
    <property type="match status" value="1"/>
</dbReference>
<dbReference type="Gene3D" id="3.40.50.1000">
    <property type="entry name" value="HAD superfamily/HAD-like"/>
    <property type="match status" value="1"/>
</dbReference>
<evidence type="ECO:0000256" key="3">
    <source>
        <dbReference type="ARBA" id="ARBA00022553"/>
    </source>
</evidence>
<keyword evidence="8" id="KW-1278">Translocase</keyword>
<evidence type="ECO:0000256" key="4">
    <source>
        <dbReference type="ARBA" id="ARBA00022692"/>
    </source>
</evidence>
<dbReference type="OrthoDB" id="9763278at2"/>
<dbReference type="Proteomes" id="UP000002191">
    <property type="component" value="Chromosome"/>
</dbReference>
<keyword evidence="10 11" id="KW-0472">Membrane</keyword>
<keyword evidence="4 11" id="KW-0812">Transmembrane</keyword>
<keyword evidence="6" id="KW-0067">ATP-binding</keyword>
<dbReference type="PROSITE" id="PS00154">
    <property type="entry name" value="ATPASE_E1_E2"/>
    <property type="match status" value="1"/>
</dbReference>
<proteinExistence type="inferred from homology"/>
<keyword evidence="5" id="KW-0547">Nucleotide-binding</keyword>
<feature type="transmembrane region" description="Helical" evidence="11">
    <location>
        <begin position="58"/>
        <end position="80"/>
    </location>
</feature>
<dbReference type="KEGG" id="das:Daes_1098"/>
<feature type="transmembrane region" description="Helical" evidence="11">
    <location>
        <begin position="86"/>
        <end position="102"/>
    </location>
</feature>
<dbReference type="SUPFAM" id="SSF56784">
    <property type="entry name" value="HAD-like"/>
    <property type="match status" value="1"/>
</dbReference>
<dbReference type="InterPro" id="IPR023298">
    <property type="entry name" value="ATPase_P-typ_TM_dom_sf"/>
</dbReference>
<keyword evidence="9 11" id="KW-1133">Transmembrane helix</keyword>
<dbReference type="Pfam" id="PF00690">
    <property type="entry name" value="Cation_ATPase_N"/>
    <property type="match status" value="1"/>
</dbReference>
<dbReference type="InterPro" id="IPR001757">
    <property type="entry name" value="P_typ_ATPase"/>
</dbReference>
<dbReference type="GO" id="GO:0006883">
    <property type="term" value="P:intracellular sodium ion homeostasis"/>
    <property type="evidence" value="ECO:0007669"/>
    <property type="project" value="TreeGrafter"/>
</dbReference>
<dbReference type="SMART" id="SM00831">
    <property type="entry name" value="Cation_ATPase_N"/>
    <property type="match status" value="1"/>
</dbReference>
<feature type="transmembrane region" description="Helical" evidence="11">
    <location>
        <begin position="802"/>
        <end position="820"/>
    </location>
</feature>
<dbReference type="EMBL" id="CP002431">
    <property type="protein sequence ID" value="ADU62114.1"/>
    <property type="molecule type" value="Genomic_DNA"/>
</dbReference>
<dbReference type="InterPro" id="IPR008250">
    <property type="entry name" value="ATPase_P-typ_transduc_dom_A_sf"/>
</dbReference>
<dbReference type="SUPFAM" id="SSF81653">
    <property type="entry name" value="Calcium ATPase, transduction domain A"/>
    <property type="match status" value="1"/>
</dbReference>
<comment type="subcellular location">
    <subcellularLocation>
        <location evidence="1">Endomembrane system</location>
        <topology evidence="1">Multi-pass membrane protein</topology>
    </subcellularLocation>
</comment>
<dbReference type="InterPro" id="IPR044492">
    <property type="entry name" value="P_typ_ATPase_HD_dom"/>
</dbReference>
<dbReference type="SFLD" id="SFLDF00027">
    <property type="entry name" value="p-type_atpase"/>
    <property type="match status" value="1"/>
</dbReference>
<evidence type="ECO:0000256" key="11">
    <source>
        <dbReference type="SAM" id="Phobius"/>
    </source>
</evidence>
<dbReference type="SUPFAM" id="SSF81665">
    <property type="entry name" value="Calcium ATPase, transmembrane domain M"/>
    <property type="match status" value="1"/>
</dbReference>
<evidence type="ECO:0000256" key="9">
    <source>
        <dbReference type="ARBA" id="ARBA00022989"/>
    </source>
</evidence>
<keyword evidence="7" id="KW-0460">Magnesium</keyword>
<dbReference type="SUPFAM" id="SSF81660">
    <property type="entry name" value="Metal cation-transporting ATPase, ATP-binding domain N"/>
    <property type="match status" value="1"/>
</dbReference>
<dbReference type="PRINTS" id="PR00120">
    <property type="entry name" value="HATPASE"/>
</dbReference>
<feature type="transmembrane region" description="Helical" evidence="11">
    <location>
        <begin position="698"/>
        <end position="719"/>
    </location>
</feature>
<dbReference type="GO" id="GO:0016887">
    <property type="term" value="F:ATP hydrolysis activity"/>
    <property type="evidence" value="ECO:0007669"/>
    <property type="project" value="InterPro"/>
</dbReference>
<dbReference type="AlphaFoldDB" id="E6VT64"/>
<dbReference type="GO" id="GO:1902600">
    <property type="term" value="P:proton transmembrane transport"/>
    <property type="evidence" value="ECO:0007669"/>
    <property type="project" value="TreeGrafter"/>
</dbReference>
<evidence type="ECO:0000256" key="7">
    <source>
        <dbReference type="ARBA" id="ARBA00022842"/>
    </source>
</evidence>
<dbReference type="GO" id="GO:0036376">
    <property type="term" value="P:sodium ion export across plasma membrane"/>
    <property type="evidence" value="ECO:0007669"/>
    <property type="project" value="TreeGrafter"/>
</dbReference>
<dbReference type="eggNOG" id="COG0474">
    <property type="taxonomic scope" value="Bacteria"/>
</dbReference>
<protein>
    <submittedName>
        <fullName evidence="13">ATPase, P-type (Transporting), HAD superfamily, subfamily IC</fullName>
    </submittedName>
</protein>
<evidence type="ECO:0000256" key="8">
    <source>
        <dbReference type="ARBA" id="ARBA00022967"/>
    </source>
</evidence>
<dbReference type="Pfam" id="PF13246">
    <property type="entry name" value="Cation_ATPase"/>
    <property type="match status" value="1"/>
</dbReference>
<dbReference type="Gene3D" id="3.40.1110.10">
    <property type="entry name" value="Calcium-transporting ATPase, cytoplasmic domain N"/>
    <property type="match status" value="1"/>
</dbReference>
<dbReference type="GO" id="GO:0005391">
    <property type="term" value="F:P-type sodium:potassium-exchanging transporter activity"/>
    <property type="evidence" value="ECO:0007669"/>
    <property type="project" value="TreeGrafter"/>
</dbReference>
<dbReference type="PANTHER" id="PTHR43294">
    <property type="entry name" value="SODIUM/POTASSIUM-TRANSPORTING ATPASE SUBUNIT ALPHA"/>
    <property type="match status" value="1"/>
</dbReference>